<dbReference type="AlphaFoldDB" id="A0A9P6PWL7"/>
<dbReference type="GO" id="GO:0005506">
    <property type="term" value="F:iron ion binding"/>
    <property type="evidence" value="ECO:0007669"/>
    <property type="project" value="InterPro"/>
</dbReference>
<protein>
    <recommendedName>
        <fullName evidence="9">Cytochrome P450</fullName>
    </recommendedName>
</protein>
<dbReference type="PANTHER" id="PTHR24296">
    <property type="entry name" value="CYTOCHROME P450"/>
    <property type="match status" value="1"/>
</dbReference>
<keyword evidence="5 6" id="KW-0349">Heme</keyword>
<evidence type="ECO:0000256" key="1">
    <source>
        <dbReference type="ARBA" id="ARBA00010617"/>
    </source>
</evidence>
<keyword evidence="6" id="KW-0503">Monooxygenase</keyword>
<dbReference type="InterPro" id="IPR001128">
    <property type="entry name" value="Cyt_P450"/>
</dbReference>
<reference evidence="7" key="1">
    <citation type="journal article" date="2020" name="Fungal Divers.">
        <title>Resolving the Mortierellaceae phylogeny through synthesis of multi-gene phylogenetics and phylogenomics.</title>
        <authorList>
            <person name="Vandepol N."/>
            <person name="Liber J."/>
            <person name="Desiro A."/>
            <person name="Na H."/>
            <person name="Kennedy M."/>
            <person name="Barry K."/>
            <person name="Grigoriev I.V."/>
            <person name="Miller A.N."/>
            <person name="O'Donnell K."/>
            <person name="Stajich J.E."/>
            <person name="Bonito G."/>
        </authorList>
    </citation>
    <scope>NUCLEOTIDE SEQUENCE</scope>
    <source>
        <strain evidence="7">BC1065</strain>
    </source>
</reference>
<dbReference type="PRINTS" id="PR00385">
    <property type="entry name" value="P450"/>
</dbReference>
<keyword evidence="4 5" id="KW-0408">Iron</keyword>
<dbReference type="InterPro" id="IPR036396">
    <property type="entry name" value="Cyt_P450_sf"/>
</dbReference>
<dbReference type="OrthoDB" id="1470350at2759"/>
<dbReference type="PROSITE" id="PS00086">
    <property type="entry name" value="CYTOCHROME_P450"/>
    <property type="match status" value="1"/>
</dbReference>
<accession>A0A9P6PWL7</accession>
<organism evidence="7 8">
    <name type="scientific">Actinomortierella ambigua</name>
    <dbReference type="NCBI Taxonomy" id="1343610"/>
    <lineage>
        <taxon>Eukaryota</taxon>
        <taxon>Fungi</taxon>
        <taxon>Fungi incertae sedis</taxon>
        <taxon>Mucoromycota</taxon>
        <taxon>Mortierellomycotina</taxon>
        <taxon>Mortierellomycetes</taxon>
        <taxon>Mortierellales</taxon>
        <taxon>Mortierellaceae</taxon>
        <taxon>Actinomortierella</taxon>
    </lineage>
</organism>
<sequence>MPTASLKIPTMSLVGLRRAIERFIYNRKRSPLEYMVLATVAAFLSALIRYPDRAIFTRARPDLKNNTPPGYPLLGHLPTLLRRPEDPYNTLHQGMRYFGNKMSMTLPIIGRMIIVNDAASMEYILKTNMENYIKGRVFAFNMSDLLGRGIFVSDGQKWKFHRKTASNIFTTRLYRELVQGAFKRSALELGAAFERYMDRGQLIDLQNEFLKLTLDAFGRLTFGLEFNAVSTEGTNEFGDAFDFMTAMIDMRVQNPFWFITDRFVPGRTGRIREAIATIDRYAAKAIQSRRAETPVAREQRPKDLLDHFINYQNDDGTMLSDVDLRDVFTNFMIAGRDTTAQGLTWAFYLLMTHPRVMANLLQEVMAVCGDNVEGLTYEMVTQDMPYAKAVFYETLRLYPPVPKNGKEAVDEDVLPDGTRVFKGDILVYSNYTLGRNLTLWGVDAERFYPERWLKEQDEEMVVVEEVDGKGRSPFGKFKNESTFKFNSFNAGPRICLGQTFATLEALVTMAYLVRRYEFRMAPDHPIALPKPSVTLPMQQPLLVQVSRRGDVVCL</sequence>
<evidence type="ECO:0000256" key="2">
    <source>
        <dbReference type="ARBA" id="ARBA00022723"/>
    </source>
</evidence>
<dbReference type="EMBL" id="JAAAJB010000512">
    <property type="protein sequence ID" value="KAG0254495.1"/>
    <property type="molecule type" value="Genomic_DNA"/>
</dbReference>
<comment type="caution">
    <text evidence="7">The sequence shown here is derived from an EMBL/GenBank/DDBJ whole genome shotgun (WGS) entry which is preliminary data.</text>
</comment>
<dbReference type="GO" id="GO:0020037">
    <property type="term" value="F:heme binding"/>
    <property type="evidence" value="ECO:0007669"/>
    <property type="project" value="InterPro"/>
</dbReference>
<comment type="cofactor">
    <cofactor evidence="5">
        <name>heme</name>
        <dbReference type="ChEBI" id="CHEBI:30413"/>
    </cofactor>
</comment>
<name>A0A9P6PWL7_9FUNG</name>
<dbReference type="GO" id="GO:0016705">
    <property type="term" value="F:oxidoreductase activity, acting on paired donors, with incorporation or reduction of molecular oxygen"/>
    <property type="evidence" value="ECO:0007669"/>
    <property type="project" value="InterPro"/>
</dbReference>
<dbReference type="Pfam" id="PF00067">
    <property type="entry name" value="p450"/>
    <property type="match status" value="1"/>
</dbReference>
<evidence type="ECO:0000313" key="7">
    <source>
        <dbReference type="EMBL" id="KAG0254495.1"/>
    </source>
</evidence>
<evidence type="ECO:0000256" key="4">
    <source>
        <dbReference type="ARBA" id="ARBA00023004"/>
    </source>
</evidence>
<evidence type="ECO:0000313" key="8">
    <source>
        <dbReference type="Proteomes" id="UP000807716"/>
    </source>
</evidence>
<dbReference type="GO" id="GO:0004497">
    <property type="term" value="F:monooxygenase activity"/>
    <property type="evidence" value="ECO:0007669"/>
    <property type="project" value="UniProtKB-KW"/>
</dbReference>
<comment type="similarity">
    <text evidence="1 6">Belongs to the cytochrome P450 family.</text>
</comment>
<gene>
    <name evidence="7" type="ORF">DFQ27_006809</name>
</gene>
<keyword evidence="3 6" id="KW-0560">Oxidoreductase</keyword>
<dbReference type="InterPro" id="IPR017972">
    <property type="entry name" value="Cyt_P450_CS"/>
</dbReference>
<evidence type="ECO:0008006" key="9">
    <source>
        <dbReference type="Google" id="ProtNLM"/>
    </source>
</evidence>
<evidence type="ECO:0000256" key="5">
    <source>
        <dbReference type="PIRSR" id="PIRSR602401-1"/>
    </source>
</evidence>
<keyword evidence="8" id="KW-1185">Reference proteome</keyword>
<dbReference type="PRINTS" id="PR00463">
    <property type="entry name" value="EP450I"/>
</dbReference>
<dbReference type="Proteomes" id="UP000807716">
    <property type="component" value="Unassembled WGS sequence"/>
</dbReference>
<feature type="binding site" description="axial binding residue" evidence="5">
    <location>
        <position position="495"/>
    </location>
    <ligand>
        <name>heme</name>
        <dbReference type="ChEBI" id="CHEBI:30413"/>
    </ligand>
    <ligandPart>
        <name>Fe</name>
        <dbReference type="ChEBI" id="CHEBI:18248"/>
    </ligandPart>
</feature>
<dbReference type="InterPro" id="IPR002401">
    <property type="entry name" value="Cyt_P450_E_grp-I"/>
</dbReference>
<evidence type="ECO:0000256" key="3">
    <source>
        <dbReference type="ARBA" id="ARBA00023002"/>
    </source>
</evidence>
<evidence type="ECO:0000256" key="6">
    <source>
        <dbReference type="RuleBase" id="RU000461"/>
    </source>
</evidence>
<dbReference type="Gene3D" id="1.10.630.10">
    <property type="entry name" value="Cytochrome P450"/>
    <property type="match status" value="1"/>
</dbReference>
<proteinExistence type="inferred from homology"/>
<dbReference type="GO" id="GO:0006629">
    <property type="term" value="P:lipid metabolic process"/>
    <property type="evidence" value="ECO:0007669"/>
    <property type="project" value="UniProtKB-ARBA"/>
</dbReference>
<dbReference type="SUPFAM" id="SSF48264">
    <property type="entry name" value="Cytochrome P450"/>
    <property type="match status" value="1"/>
</dbReference>
<keyword evidence="2 5" id="KW-0479">Metal-binding</keyword>